<evidence type="ECO:0000256" key="10">
    <source>
        <dbReference type="ARBA" id="ARBA00030169"/>
    </source>
</evidence>
<comment type="caution">
    <text evidence="15">The sequence shown here is derived from an EMBL/GenBank/DDBJ whole genome shotgun (WGS) entry which is preliminary data.</text>
</comment>
<dbReference type="HOGENOM" id="CLU_072626_3_0_11"/>
<gene>
    <name evidence="15" type="ORF">K875_01673</name>
</gene>
<dbReference type="Pfam" id="PF03737">
    <property type="entry name" value="RraA-like"/>
    <property type="match status" value="1"/>
</dbReference>
<dbReference type="Proteomes" id="UP000025947">
    <property type="component" value="Unassembled WGS sequence"/>
</dbReference>
<feature type="binding site" evidence="13">
    <location>
        <position position="120"/>
    </location>
    <ligand>
        <name>Mg(2+)</name>
        <dbReference type="ChEBI" id="CHEBI:18420"/>
    </ligand>
</feature>
<comment type="catalytic activity">
    <reaction evidence="1">
        <text>4-hydroxy-4-methyl-2-oxoglutarate = 2 pyruvate</text>
        <dbReference type="Rhea" id="RHEA:22748"/>
        <dbReference type="ChEBI" id="CHEBI:15361"/>
        <dbReference type="ChEBI" id="CHEBI:58276"/>
        <dbReference type="EC" id="4.1.3.17"/>
    </reaction>
</comment>
<evidence type="ECO:0000256" key="1">
    <source>
        <dbReference type="ARBA" id="ARBA00001342"/>
    </source>
</evidence>
<keyword evidence="13" id="KW-0479">Metal-binding</keyword>
<evidence type="ECO:0000256" key="8">
    <source>
        <dbReference type="ARBA" id="ARBA00025046"/>
    </source>
</evidence>
<evidence type="ECO:0000256" key="12">
    <source>
        <dbReference type="ARBA" id="ARBA00047973"/>
    </source>
</evidence>
<sequence length="225" mass="23862">MEPLDALAGRVRTADIVDAMGRCHQHRCHLLDLMSPTPARRLFGPAVTISYFPACRAAFPPERYNFKRLFYDAIEGGADGRVLVLASNGYTDASLGGGAKLSRVQNHRLAGILADGRLRDFAELELYDLAVYCRGETTRWGGDVVTPCEANRPVVVAGVAIRPGDYIFADASGAAVIPAGEVRAVLSAAIDVVAEDAAAVATIKGETPTTPGGSAQQSQHGRNKQ</sequence>
<keyword evidence="13" id="KW-0460">Magnesium</keyword>
<feature type="binding site" evidence="13">
    <location>
        <position position="119"/>
    </location>
    <ligand>
        <name>substrate</name>
    </ligand>
</feature>
<dbReference type="SUPFAM" id="SSF89562">
    <property type="entry name" value="RraA-like"/>
    <property type="match status" value="1"/>
</dbReference>
<feature type="region of interest" description="Disordered" evidence="14">
    <location>
        <begin position="204"/>
        <end position="225"/>
    </location>
</feature>
<evidence type="ECO:0000256" key="13">
    <source>
        <dbReference type="PIRSR" id="PIRSR605493-1"/>
    </source>
</evidence>
<organism evidence="15 16">
    <name type="scientific">Mycobacterium [tuberculosis] TKK-01-0051</name>
    <dbReference type="NCBI Taxonomy" id="1324261"/>
    <lineage>
        <taxon>Bacteria</taxon>
        <taxon>Bacillati</taxon>
        <taxon>Actinomycetota</taxon>
        <taxon>Actinomycetes</taxon>
        <taxon>Mycobacteriales</taxon>
        <taxon>Mycobacteriaceae</taxon>
        <taxon>Mycobacterium</taxon>
        <taxon>Mycobacterium avium complex (MAC)</taxon>
    </lineage>
</organism>
<evidence type="ECO:0000256" key="4">
    <source>
        <dbReference type="ARBA" id="ARBA00011233"/>
    </source>
</evidence>
<comment type="subunit">
    <text evidence="4">Homotrimer.</text>
</comment>
<reference evidence="15 16" key="1">
    <citation type="submission" date="2014-04" db="EMBL/GenBank/DDBJ databases">
        <title>The Genome Sequence of Mycobacterium tuberculosis TKK-01-0051.</title>
        <authorList>
            <consortium name="The Broad Institute Genomics Platform"/>
            <consortium name="The Broad Institute Genome Sequencing Center for Infectious Disease"/>
            <person name="Earl A.M."/>
            <person name="Cohen K."/>
            <person name="Pym A."/>
            <person name="Bishai W."/>
            <person name="Maharaj K."/>
            <person name="Desjardins C."/>
            <person name="Abeel T."/>
            <person name="Young S."/>
            <person name="Zeng Q."/>
            <person name="Gargeya S."/>
            <person name="Abouelleil A."/>
            <person name="Alvarado L."/>
            <person name="Chapman S.B."/>
            <person name="Gainer-Dewar J."/>
            <person name="Goldberg J."/>
            <person name="Griggs A."/>
            <person name="Gujja S."/>
            <person name="Hansen M."/>
            <person name="Howarth C."/>
            <person name="Imamovic A."/>
            <person name="Larimer J."/>
            <person name="Murphy C."/>
            <person name="Naylor J."/>
            <person name="Pearson M."/>
            <person name="Poon T.W."/>
            <person name="Priest M."/>
            <person name="Roberts A."/>
            <person name="Saif S."/>
            <person name="Shea T."/>
            <person name="Sykes S."/>
            <person name="Wortman J."/>
            <person name="Nusbaum C."/>
            <person name="Birren B."/>
        </authorList>
    </citation>
    <scope>NUCLEOTIDE SEQUENCE [LARGE SCALE GENOMIC DNA]</scope>
    <source>
        <strain evidence="15 16">TKK-01-0051</strain>
    </source>
</reference>
<evidence type="ECO:0000256" key="6">
    <source>
        <dbReference type="ARBA" id="ARBA00012947"/>
    </source>
</evidence>
<comment type="catalytic activity">
    <reaction evidence="12">
        <text>oxaloacetate + H(+) = pyruvate + CO2</text>
        <dbReference type="Rhea" id="RHEA:15641"/>
        <dbReference type="ChEBI" id="CHEBI:15361"/>
        <dbReference type="ChEBI" id="CHEBI:15378"/>
        <dbReference type="ChEBI" id="CHEBI:16452"/>
        <dbReference type="ChEBI" id="CHEBI:16526"/>
        <dbReference type="EC" id="4.1.1.112"/>
    </reaction>
</comment>
<dbReference type="EMBL" id="JLXW01000005">
    <property type="protein sequence ID" value="KBZ64288.1"/>
    <property type="molecule type" value="Genomic_DNA"/>
</dbReference>
<evidence type="ECO:0000256" key="3">
    <source>
        <dbReference type="ARBA" id="ARBA00008621"/>
    </source>
</evidence>
<evidence type="ECO:0000313" key="15">
    <source>
        <dbReference type="EMBL" id="KBZ64288.1"/>
    </source>
</evidence>
<feature type="compositionally biased region" description="Polar residues" evidence="14">
    <location>
        <begin position="207"/>
        <end position="225"/>
    </location>
</feature>
<evidence type="ECO:0000256" key="11">
    <source>
        <dbReference type="ARBA" id="ARBA00032305"/>
    </source>
</evidence>
<comment type="cofactor">
    <cofactor evidence="2">
        <name>a divalent metal cation</name>
        <dbReference type="ChEBI" id="CHEBI:60240"/>
    </cofactor>
</comment>
<name>A0A051U5Q7_9MYCO</name>
<keyword evidence="16" id="KW-1185">Reference proteome</keyword>
<comment type="similarity">
    <text evidence="3">Belongs to the class II aldolase/RraA-like family.</text>
</comment>
<dbReference type="RefSeq" id="WP_044484480.1">
    <property type="nucleotide sequence ID" value="NZ_KK328284.1"/>
</dbReference>
<comment type="cofactor">
    <cofactor evidence="13">
        <name>Mg(2+)</name>
        <dbReference type="ChEBI" id="CHEBI:18420"/>
    </cofactor>
</comment>
<dbReference type="GO" id="GO:0047443">
    <property type="term" value="F:4-hydroxy-4-methyl-2-oxoglutarate aldolase activity"/>
    <property type="evidence" value="ECO:0007669"/>
    <property type="project" value="UniProtKB-EC"/>
</dbReference>
<dbReference type="AlphaFoldDB" id="A0A051U5Q7"/>
<dbReference type="EC" id="4.1.3.17" evidence="5"/>
<accession>A0A051U5Q7</accession>
<protein>
    <recommendedName>
        <fullName evidence="7">Putative 4-hydroxy-4-methyl-2-oxoglutarate aldolase</fullName>
        <ecNumber evidence="6">4.1.1.112</ecNumber>
        <ecNumber evidence="5">4.1.3.17</ecNumber>
    </recommendedName>
    <alternativeName>
        <fullName evidence="11">Oxaloacetate decarboxylase</fullName>
    </alternativeName>
    <alternativeName>
        <fullName evidence="9">Regulator of ribonuclease activity homolog</fullName>
    </alternativeName>
    <alternativeName>
        <fullName evidence="10">RraA-like protein</fullName>
    </alternativeName>
</protein>
<evidence type="ECO:0000256" key="7">
    <source>
        <dbReference type="ARBA" id="ARBA00016549"/>
    </source>
</evidence>
<dbReference type="CDD" id="cd16841">
    <property type="entry name" value="RraA_family"/>
    <property type="match status" value="1"/>
</dbReference>
<dbReference type="EC" id="4.1.1.112" evidence="6"/>
<evidence type="ECO:0000256" key="14">
    <source>
        <dbReference type="SAM" id="MobiDB-lite"/>
    </source>
</evidence>
<dbReference type="PANTHER" id="PTHR33254:SF4">
    <property type="entry name" value="4-HYDROXY-4-METHYL-2-OXOGLUTARATE ALDOLASE 3-RELATED"/>
    <property type="match status" value="1"/>
</dbReference>
<dbReference type="InterPro" id="IPR036704">
    <property type="entry name" value="RraA/RraA-like_sf"/>
</dbReference>
<evidence type="ECO:0000256" key="9">
    <source>
        <dbReference type="ARBA" id="ARBA00029596"/>
    </source>
</evidence>
<evidence type="ECO:0000256" key="5">
    <source>
        <dbReference type="ARBA" id="ARBA00012213"/>
    </source>
</evidence>
<proteinExistence type="inferred from homology"/>
<dbReference type="InterPro" id="IPR005493">
    <property type="entry name" value="RraA/RraA-like"/>
</dbReference>
<dbReference type="Gene3D" id="3.50.30.40">
    <property type="entry name" value="Ribonuclease E inhibitor RraA/RraA-like"/>
    <property type="match status" value="1"/>
</dbReference>
<comment type="function">
    <text evidence="8">Catalyzes the aldol cleavage of 4-hydroxy-4-methyl-2-oxoglutarate (HMG) into 2 molecules of pyruvate. Also contains a secondary oxaloacetate (OAA) decarboxylase activity due to the common pyruvate enolate transition state formed following C-C bond cleavage in the retro-aldol and decarboxylation reactions.</text>
</comment>
<evidence type="ECO:0000256" key="2">
    <source>
        <dbReference type="ARBA" id="ARBA00001968"/>
    </source>
</evidence>
<evidence type="ECO:0000313" key="16">
    <source>
        <dbReference type="Proteomes" id="UP000025947"/>
    </source>
</evidence>
<dbReference type="PATRIC" id="fig|1324261.3.peg.1685"/>
<dbReference type="GO" id="GO:0008948">
    <property type="term" value="F:oxaloacetate decarboxylase activity"/>
    <property type="evidence" value="ECO:0007669"/>
    <property type="project" value="UniProtKB-EC"/>
</dbReference>
<dbReference type="PANTHER" id="PTHR33254">
    <property type="entry name" value="4-HYDROXY-4-METHYL-2-OXOGLUTARATE ALDOLASE 3-RELATED"/>
    <property type="match status" value="1"/>
</dbReference>
<dbReference type="GO" id="GO:0046872">
    <property type="term" value="F:metal ion binding"/>
    <property type="evidence" value="ECO:0007669"/>
    <property type="project" value="UniProtKB-KW"/>
</dbReference>